<name>A0ACA9QYV6_9GLOM</name>
<dbReference type="EMBL" id="CAJVPT010064336">
    <property type="protein sequence ID" value="CAG8770140.1"/>
    <property type="molecule type" value="Genomic_DNA"/>
</dbReference>
<dbReference type="Proteomes" id="UP000789525">
    <property type="component" value="Unassembled WGS sequence"/>
</dbReference>
<comment type="caution">
    <text evidence="1">The sequence shown here is derived from an EMBL/GenBank/DDBJ whole genome shotgun (WGS) entry which is preliminary data.</text>
</comment>
<gene>
    <name evidence="1" type="ORF">ACOLOM_LOCUS13729</name>
</gene>
<evidence type="ECO:0000313" key="1">
    <source>
        <dbReference type="EMBL" id="CAG8770140.1"/>
    </source>
</evidence>
<evidence type="ECO:0000313" key="2">
    <source>
        <dbReference type="Proteomes" id="UP000789525"/>
    </source>
</evidence>
<sequence length="244" mass="27438">PNEMHVHDMIQSLAVLSLVQTSMVNNTILLRFHPLVHSWAHEMVLPNSLAIYKQMAITIVSTSTAALSQEHFQYLPAHIIRSMDKVDLRDLHARDMVSFGSIMSDYGFGRAAVELHEEAVKKIEAGAGENDKQTADGYDFLGTTYCQVGKLKEAEEMQIKVMKMRQEILGECHADTIGASNNLALTYRHLGKRKEAEELQIKVMEMWQEILGERHPDTIGASSNLALTYQGLGKFKEAEELQIK</sequence>
<accession>A0ACA9QYV6</accession>
<keyword evidence="2" id="KW-1185">Reference proteome</keyword>
<protein>
    <submittedName>
        <fullName evidence="1">16225_t:CDS:1</fullName>
    </submittedName>
</protein>
<organism evidence="1 2">
    <name type="scientific">Acaulospora colombiana</name>
    <dbReference type="NCBI Taxonomy" id="27376"/>
    <lineage>
        <taxon>Eukaryota</taxon>
        <taxon>Fungi</taxon>
        <taxon>Fungi incertae sedis</taxon>
        <taxon>Mucoromycota</taxon>
        <taxon>Glomeromycotina</taxon>
        <taxon>Glomeromycetes</taxon>
        <taxon>Diversisporales</taxon>
        <taxon>Acaulosporaceae</taxon>
        <taxon>Acaulospora</taxon>
    </lineage>
</organism>
<feature type="non-terminal residue" evidence="1">
    <location>
        <position position="1"/>
    </location>
</feature>
<reference evidence="1" key="1">
    <citation type="submission" date="2021-06" db="EMBL/GenBank/DDBJ databases">
        <authorList>
            <person name="Kallberg Y."/>
            <person name="Tangrot J."/>
            <person name="Rosling A."/>
        </authorList>
    </citation>
    <scope>NUCLEOTIDE SEQUENCE</scope>
    <source>
        <strain evidence="1">CL356</strain>
    </source>
</reference>
<proteinExistence type="predicted"/>
<feature type="non-terminal residue" evidence="1">
    <location>
        <position position="244"/>
    </location>
</feature>